<protein>
    <recommendedName>
        <fullName evidence="7">Major facilitator superfamily (MFS) profile domain-containing protein</fullName>
    </recommendedName>
</protein>
<feature type="transmembrane region" description="Helical" evidence="6">
    <location>
        <begin position="503"/>
        <end position="521"/>
    </location>
</feature>
<dbReference type="InterPro" id="IPR036259">
    <property type="entry name" value="MFS_trans_sf"/>
</dbReference>
<dbReference type="EMBL" id="CABFNO020001476">
    <property type="protein sequence ID" value="CAG9991053.1"/>
    <property type="molecule type" value="Genomic_DNA"/>
</dbReference>
<dbReference type="SUPFAM" id="SSF103473">
    <property type="entry name" value="MFS general substrate transporter"/>
    <property type="match status" value="1"/>
</dbReference>
<name>A0A9N9ULB0_9HYPO</name>
<comment type="similarity">
    <text evidence="2">Belongs to the major facilitator superfamily. Sugar transporter (TC 2.A.1.1) family.</text>
</comment>
<feature type="transmembrane region" description="Helical" evidence="6">
    <location>
        <begin position="338"/>
        <end position="356"/>
    </location>
</feature>
<comment type="caution">
    <text evidence="8">The sequence shown here is derived from an EMBL/GenBank/DDBJ whole genome shotgun (WGS) entry which is preliminary data.</text>
</comment>
<dbReference type="AlphaFoldDB" id="A0A9N9ULB0"/>
<feature type="transmembrane region" description="Helical" evidence="6">
    <location>
        <begin position="77"/>
        <end position="104"/>
    </location>
</feature>
<dbReference type="Gene3D" id="1.20.1250.20">
    <property type="entry name" value="MFS general substrate transporter like domains"/>
    <property type="match status" value="1"/>
</dbReference>
<evidence type="ECO:0000256" key="5">
    <source>
        <dbReference type="ARBA" id="ARBA00023136"/>
    </source>
</evidence>
<keyword evidence="4 6" id="KW-1133">Transmembrane helix</keyword>
<feature type="transmembrane region" description="Helical" evidence="6">
    <location>
        <begin position="221"/>
        <end position="243"/>
    </location>
</feature>
<dbReference type="PANTHER" id="PTHR48022:SF41">
    <property type="entry name" value="MAJOR FACILITATOR SUPERFAMILY (MFS) PROFILE DOMAIN-CONTAINING PROTEIN"/>
    <property type="match status" value="1"/>
</dbReference>
<dbReference type="GO" id="GO:0005351">
    <property type="term" value="F:carbohydrate:proton symporter activity"/>
    <property type="evidence" value="ECO:0007669"/>
    <property type="project" value="TreeGrafter"/>
</dbReference>
<evidence type="ECO:0000256" key="3">
    <source>
        <dbReference type="ARBA" id="ARBA00022692"/>
    </source>
</evidence>
<evidence type="ECO:0000313" key="9">
    <source>
        <dbReference type="Proteomes" id="UP000754883"/>
    </source>
</evidence>
<evidence type="ECO:0000256" key="6">
    <source>
        <dbReference type="SAM" id="Phobius"/>
    </source>
</evidence>
<feature type="transmembrane region" description="Helical" evidence="6">
    <location>
        <begin position="124"/>
        <end position="143"/>
    </location>
</feature>
<feature type="transmembrane region" description="Helical" evidence="6">
    <location>
        <begin position="467"/>
        <end position="491"/>
    </location>
</feature>
<organism evidence="8 9">
    <name type="scientific">Clonostachys byssicola</name>
    <dbReference type="NCBI Taxonomy" id="160290"/>
    <lineage>
        <taxon>Eukaryota</taxon>
        <taxon>Fungi</taxon>
        <taxon>Dikarya</taxon>
        <taxon>Ascomycota</taxon>
        <taxon>Pezizomycotina</taxon>
        <taxon>Sordariomycetes</taxon>
        <taxon>Hypocreomycetidae</taxon>
        <taxon>Hypocreales</taxon>
        <taxon>Bionectriaceae</taxon>
        <taxon>Clonostachys</taxon>
    </lineage>
</organism>
<dbReference type="InterPro" id="IPR005828">
    <property type="entry name" value="MFS_sugar_transport-like"/>
</dbReference>
<feature type="transmembrane region" description="Helical" evidence="6">
    <location>
        <begin position="403"/>
        <end position="425"/>
    </location>
</feature>
<accession>A0A9N9ULB0</accession>
<sequence>MGSFHHSRSGKSGIIRADDTEQRSMSWYSVPQDELFEESTAYDSGAPIDISPTNTGSAGEGEENLPLGRAIKLYPKMVGYCMAMTIPIIGWGYDLVIVGAITGVDSFTADYGAMIEGIQSIPGNWLTLWMALPPAGSALGAVVCGWMQDRIGRKFSLMIGSIISALAISCIFFSYLFEPVTIKRAVITAGLTTQGFTVGIIKTTCLTWVSENSPTALRGSAMALFPTFTLIGQLIGAIVVFIVNKVETATAYRAAFASQWILCLGPFILSCLMPDSPAYLIRAGKEAQAIASATRLFAPKVNPRIALEKIRHTIEEEKASVTSASYWACFKGTDLRRTMIVILANVFPALFGLDLLSNSTPFLQSFGMESSTSLLLQIFGIVGGMAGNAIGLWILSRSGRRNMTIISMGITGLLWGAMGVTGFWSSPTLTYVAGGIMIAVIVTCGLGCWPAGYAITGETSSLQLRALTQGIGGVAAQGSSITIAAVLPQLFGRDKAALGAKTGFVFCGLCAIGVLLTWLWIPEMKGRSMQEIDYMFAMKLPTRKFKHWKSETHEMQETLPLRDN</sequence>
<proteinExistence type="inferred from homology"/>
<feature type="transmembrane region" description="Helical" evidence="6">
    <location>
        <begin position="431"/>
        <end position="455"/>
    </location>
</feature>
<keyword evidence="5 6" id="KW-0472">Membrane</keyword>
<dbReference type="PANTHER" id="PTHR48022">
    <property type="entry name" value="PLASTIDIC GLUCOSE TRANSPORTER 4"/>
    <property type="match status" value="1"/>
</dbReference>
<dbReference type="InterPro" id="IPR050360">
    <property type="entry name" value="MFS_Sugar_Transporters"/>
</dbReference>
<reference evidence="9" key="1">
    <citation type="submission" date="2019-06" db="EMBL/GenBank/DDBJ databases">
        <authorList>
            <person name="Broberg M."/>
        </authorList>
    </citation>
    <scope>NUCLEOTIDE SEQUENCE [LARGE SCALE GENOMIC DNA]</scope>
</reference>
<feature type="transmembrane region" description="Helical" evidence="6">
    <location>
        <begin position="155"/>
        <end position="177"/>
    </location>
</feature>
<feature type="transmembrane region" description="Helical" evidence="6">
    <location>
        <begin position="376"/>
        <end position="396"/>
    </location>
</feature>
<feature type="domain" description="Major facilitator superfamily (MFS) profile" evidence="7">
    <location>
        <begin position="80"/>
        <end position="525"/>
    </location>
</feature>
<evidence type="ECO:0000313" key="8">
    <source>
        <dbReference type="EMBL" id="CAG9991053.1"/>
    </source>
</evidence>
<evidence type="ECO:0000259" key="7">
    <source>
        <dbReference type="PROSITE" id="PS50850"/>
    </source>
</evidence>
<dbReference type="Pfam" id="PF00083">
    <property type="entry name" value="Sugar_tr"/>
    <property type="match status" value="1"/>
</dbReference>
<dbReference type="InterPro" id="IPR020846">
    <property type="entry name" value="MFS_dom"/>
</dbReference>
<dbReference type="Proteomes" id="UP000754883">
    <property type="component" value="Unassembled WGS sequence"/>
</dbReference>
<reference evidence="8 9" key="2">
    <citation type="submission" date="2021-10" db="EMBL/GenBank/DDBJ databases">
        <authorList>
            <person name="Piombo E."/>
        </authorList>
    </citation>
    <scope>NUCLEOTIDE SEQUENCE [LARGE SCALE GENOMIC DNA]</scope>
</reference>
<dbReference type="OrthoDB" id="6612291at2759"/>
<evidence type="ECO:0000256" key="1">
    <source>
        <dbReference type="ARBA" id="ARBA00004141"/>
    </source>
</evidence>
<keyword evidence="3 6" id="KW-0812">Transmembrane</keyword>
<dbReference type="GO" id="GO:0016020">
    <property type="term" value="C:membrane"/>
    <property type="evidence" value="ECO:0007669"/>
    <property type="project" value="UniProtKB-SubCell"/>
</dbReference>
<evidence type="ECO:0000256" key="4">
    <source>
        <dbReference type="ARBA" id="ARBA00022989"/>
    </source>
</evidence>
<gene>
    <name evidence="8" type="ORF">CBYS24578_00007279</name>
</gene>
<dbReference type="PROSITE" id="PS50850">
    <property type="entry name" value="MFS"/>
    <property type="match status" value="1"/>
</dbReference>
<evidence type="ECO:0000256" key="2">
    <source>
        <dbReference type="ARBA" id="ARBA00010992"/>
    </source>
</evidence>
<keyword evidence="9" id="KW-1185">Reference proteome</keyword>
<comment type="subcellular location">
    <subcellularLocation>
        <location evidence="1">Membrane</location>
        <topology evidence="1">Multi-pass membrane protein</topology>
    </subcellularLocation>
</comment>